<evidence type="ECO:0000259" key="4">
    <source>
        <dbReference type="PROSITE" id="PS50995"/>
    </source>
</evidence>
<reference evidence="6" key="1">
    <citation type="submission" date="2016-10" db="EMBL/GenBank/DDBJ databases">
        <authorList>
            <person name="Varghese N."/>
            <person name="Submissions S."/>
        </authorList>
    </citation>
    <scope>NUCLEOTIDE SEQUENCE [LARGE SCALE GENOMIC DNA]</scope>
    <source>
        <strain evidence="6">DSM 44209</strain>
    </source>
</reference>
<dbReference type="Gene3D" id="1.10.10.10">
    <property type="entry name" value="Winged helix-like DNA-binding domain superfamily/Winged helix DNA-binding domain"/>
    <property type="match status" value="1"/>
</dbReference>
<organism evidence="5 6">
    <name type="scientific">Geodermatophilus poikilotrophus</name>
    <dbReference type="NCBI Taxonomy" id="1333667"/>
    <lineage>
        <taxon>Bacteria</taxon>
        <taxon>Bacillati</taxon>
        <taxon>Actinomycetota</taxon>
        <taxon>Actinomycetes</taxon>
        <taxon>Geodermatophilales</taxon>
        <taxon>Geodermatophilaceae</taxon>
        <taxon>Geodermatophilus</taxon>
    </lineage>
</organism>
<evidence type="ECO:0000313" key="5">
    <source>
        <dbReference type="EMBL" id="SET83707.1"/>
    </source>
</evidence>
<gene>
    <name evidence="5" type="ORF">SAMN04488546_3895</name>
</gene>
<dbReference type="InterPro" id="IPR000835">
    <property type="entry name" value="HTH_MarR-typ"/>
</dbReference>
<dbReference type="PROSITE" id="PS50995">
    <property type="entry name" value="HTH_MARR_2"/>
    <property type="match status" value="1"/>
</dbReference>
<dbReference type="GO" id="GO:0006950">
    <property type="term" value="P:response to stress"/>
    <property type="evidence" value="ECO:0007669"/>
    <property type="project" value="TreeGrafter"/>
</dbReference>
<dbReference type="PANTHER" id="PTHR33164">
    <property type="entry name" value="TRANSCRIPTIONAL REGULATOR, MARR FAMILY"/>
    <property type="match status" value="1"/>
</dbReference>
<proteinExistence type="predicted"/>
<dbReference type="EMBL" id="FOIE01000008">
    <property type="protein sequence ID" value="SET83707.1"/>
    <property type="molecule type" value="Genomic_DNA"/>
</dbReference>
<dbReference type="RefSeq" id="WP_091446992.1">
    <property type="nucleotide sequence ID" value="NZ_FOIE01000008.1"/>
</dbReference>
<accession>A0A1I0HKU7</accession>
<dbReference type="AlphaFoldDB" id="A0A1I0HKU7"/>
<name>A0A1I0HKU7_9ACTN</name>
<evidence type="ECO:0000256" key="3">
    <source>
        <dbReference type="ARBA" id="ARBA00023163"/>
    </source>
</evidence>
<keyword evidence="3" id="KW-0804">Transcription</keyword>
<protein>
    <submittedName>
        <fullName evidence="5">DNA-binding transcriptional regulator, MarR family</fullName>
    </submittedName>
</protein>
<dbReference type="OrthoDB" id="5148120at2"/>
<keyword evidence="6" id="KW-1185">Reference proteome</keyword>
<keyword evidence="2 5" id="KW-0238">DNA-binding</keyword>
<dbReference type="InterPro" id="IPR036390">
    <property type="entry name" value="WH_DNA-bd_sf"/>
</dbReference>
<dbReference type="GO" id="GO:0003700">
    <property type="term" value="F:DNA-binding transcription factor activity"/>
    <property type="evidence" value="ECO:0007669"/>
    <property type="project" value="InterPro"/>
</dbReference>
<dbReference type="InterPro" id="IPR036388">
    <property type="entry name" value="WH-like_DNA-bd_sf"/>
</dbReference>
<sequence length="173" mass="18316">MPPSPAVPGPATPGDDRLADLRTLGEQLPRFMRLVHALKAGQSAESRAALILLFPLERLGPLRQGALAELVHADPSTVSRHVAALIDQGLVRRVADETDGRASRLVVTEAGRAVLAQVRTDREAHLARVTAGWSAADLTTLTHLFGRLLDDLAASLPSEPAATPVAASPREKP</sequence>
<dbReference type="PANTHER" id="PTHR33164:SF43">
    <property type="entry name" value="HTH-TYPE TRANSCRIPTIONAL REPRESSOR YETL"/>
    <property type="match status" value="1"/>
</dbReference>
<evidence type="ECO:0000256" key="1">
    <source>
        <dbReference type="ARBA" id="ARBA00023015"/>
    </source>
</evidence>
<feature type="domain" description="HTH marR-type" evidence="4">
    <location>
        <begin position="14"/>
        <end position="150"/>
    </location>
</feature>
<evidence type="ECO:0000313" key="6">
    <source>
        <dbReference type="Proteomes" id="UP000198507"/>
    </source>
</evidence>
<dbReference type="Proteomes" id="UP000198507">
    <property type="component" value="Unassembled WGS sequence"/>
</dbReference>
<dbReference type="GO" id="GO:0003677">
    <property type="term" value="F:DNA binding"/>
    <property type="evidence" value="ECO:0007669"/>
    <property type="project" value="UniProtKB-KW"/>
</dbReference>
<dbReference type="PROSITE" id="PS01117">
    <property type="entry name" value="HTH_MARR_1"/>
    <property type="match status" value="1"/>
</dbReference>
<dbReference type="InterPro" id="IPR023187">
    <property type="entry name" value="Tscrpt_reg_MarR-type_CS"/>
</dbReference>
<keyword evidence="1" id="KW-0805">Transcription regulation</keyword>
<evidence type="ECO:0000256" key="2">
    <source>
        <dbReference type="ARBA" id="ARBA00023125"/>
    </source>
</evidence>
<dbReference type="InterPro" id="IPR039422">
    <property type="entry name" value="MarR/SlyA-like"/>
</dbReference>
<dbReference type="SUPFAM" id="SSF46785">
    <property type="entry name" value="Winged helix' DNA-binding domain"/>
    <property type="match status" value="1"/>
</dbReference>
<dbReference type="SMART" id="SM00347">
    <property type="entry name" value="HTH_MARR"/>
    <property type="match status" value="1"/>
</dbReference>
<dbReference type="PRINTS" id="PR00598">
    <property type="entry name" value="HTHMARR"/>
</dbReference>
<dbReference type="Pfam" id="PF01047">
    <property type="entry name" value="MarR"/>
    <property type="match status" value="1"/>
</dbReference>